<evidence type="ECO:0000313" key="2">
    <source>
        <dbReference type="Proteomes" id="UP000194873"/>
    </source>
</evidence>
<organism evidence="1 2">
    <name type="scientific">Hymenobacter crusticola</name>
    <dbReference type="NCBI Taxonomy" id="1770526"/>
    <lineage>
        <taxon>Bacteria</taxon>
        <taxon>Pseudomonadati</taxon>
        <taxon>Bacteroidota</taxon>
        <taxon>Cytophagia</taxon>
        <taxon>Cytophagales</taxon>
        <taxon>Hymenobacteraceae</taxon>
        <taxon>Hymenobacter</taxon>
    </lineage>
</organism>
<keyword evidence="2" id="KW-1185">Reference proteome</keyword>
<dbReference type="Proteomes" id="UP000194873">
    <property type="component" value="Unassembled WGS sequence"/>
</dbReference>
<reference evidence="1 2" key="1">
    <citation type="submission" date="2017-01" db="EMBL/GenBank/DDBJ databases">
        <title>A new Hymenobacter.</title>
        <authorList>
            <person name="Liang Y."/>
            <person name="Feng F."/>
        </authorList>
    </citation>
    <scope>NUCLEOTIDE SEQUENCE [LARGE SCALE GENOMIC DNA]</scope>
    <source>
        <strain evidence="1">MIMBbqt21</strain>
    </source>
</reference>
<name>A0A243W9U7_9BACT</name>
<proteinExistence type="predicted"/>
<evidence type="ECO:0000313" key="1">
    <source>
        <dbReference type="EMBL" id="OUJ72314.1"/>
    </source>
</evidence>
<sequence length="158" mass="17547">MRAFGLVVLLAAAEEAVAQIDCSAPILKVLSNNQEIPATGSVLTPQITLRVTSPDDCSEQVHYRFRNALMTLVRRGRPVIPSSIVNQSNVNLAQWMKYCQPGDRITLFISYHDIAIVKANGSLQPYAQPKPEDLKGQKFDIRTEQAKGISFTWPLLKP</sequence>
<gene>
    <name evidence="1" type="ORF">BXP70_18825</name>
</gene>
<comment type="caution">
    <text evidence="1">The sequence shown here is derived from an EMBL/GenBank/DDBJ whole genome shotgun (WGS) entry which is preliminary data.</text>
</comment>
<dbReference type="AlphaFoldDB" id="A0A243W9U7"/>
<protein>
    <submittedName>
        <fullName evidence="1">Uncharacterized protein</fullName>
    </submittedName>
</protein>
<accession>A0A243W9U7</accession>
<dbReference type="EMBL" id="MTSE01000011">
    <property type="protein sequence ID" value="OUJ72314.1"/>
    <property type="molecule type" value="Genomic_DNA"/>
</dbReference>